<dbReference type="OrthoDB" id="5782056at2"/>
<dbReference type="AlphaFoldDB" id="A0A5J6WGD8"/>
<dbReference type="Gene3D" id="3.30.65.10">
    <property type="entry name" value="Bacterial Topoisomerase I, domain 1"/>
    <property type="match status" value="1"/>
</dbReference>
<evidence type="ECO:0000313" key="4">
    <source>
        <dbReference type="Proteomes" id="UP000327424"/>
    </source>
</evidence>
<feature type="domain" description="NERD" evidence="2">
    <location>
        <begin position="36"/>
        <end position="153"/>
    </location>
</feature>
<keyword evidence="1" id="KW-0812">Transmembrane</keyword>
<proteinExistence type="predicted"/>
<dbReference type="KEGG" id="mmaa:FR932_04075"/>
<keyword evidence="1" id="KW-0472">Membrane</keyword>
<evidence type="ECO:0000256" key="1">
    <source>
        <dbReference type="SAM" id="Phobius"/>
    </source>
</evidence>
<dbReference type="Pfam" id="PF08378">
    <property type="entry name" value="NERD"/>
    <property type="match status" value="1"/>
</dbReference>
<dbReference type="InterPro" id="IPR011528">
    <property type="entry name" value="NERD"/>
</dbReference>
<dbReference type="GO" id="GO:0006265">
    <property type="term" value="P:DNA topological change"/>
    <property type="evidence" value="ECO:0007669"/>
    <property type="project" value="InterPro"/>
</dbReference>
<dbReference type="RefSeq" id="WP_019439328.1">
    <property type="nucleotide sequence ID" value="NZ_ALOE01000001.1"/>
</dbReference>
<protein>
    <recommendedName>
        <fullName evidence="2">NERD domain-containing protein</fullName>
    </recommendedName>
</protein>
<dbReference type="GO" id="GO:0003916">
    <property type="term" value="F:DNA topoisomerase activity"/>
    <property type="evidence" value="ECO:0007669"/>
    <property type="project" value="InterPro"/>
</dbReference>
<dbReference type="GO" id="GO:0003677">
    <property type="term" value="F:DNA binding"/>
    <property type="evidence" value="ECO:0007669"/>
    <property type="project" value="InterPro"/>
</dbReference>
<keyword evidence="1" id="KW-1133">Transmembrane helix</keyword>
<dbReference type="EMBL" id="CP044399">
    <property type="protein sequence ID" value="QFI37063.1"/>
    <property type="molecule type" value="Genomic_DNA"/>
</dbReference>
<name>A0A5J6WGD8_MORMI</name>
<dbReference type="Proteomes" id="UP000327424">
    <property type="component" value="Chromosome"/>
</dbReference>
<evidence type="ECO:0000259" key="2">
    <source>
        <dbReference type="PROSITE" id="PS50965"/>
    </source>
</evidence>
<keyword evidence="4" id="KW-1185">Reference proteome</keyword>
<organism evidence="3 4">
    <name type="scientific">Moritella marina ATCC 15381</name>
    <dbReference type="NCBI Taxonomy" id="1202962"/>
    <lineage>
        <taxon>Bacteria</taxon>
        <taxon>Pseudomonadati</taxon>
        <taxon>Pseudomonadota</taxon>
        <taxon>Gammaproteobacteria</taxon>
        <taxon>Alteromonadales</taxon>
        <taxon>Moritellaceae</taxon>
        <taxon>Moritella</taxon>
    </lineage>
</organism>
<dbReference type="GO" id="GO:0005694">
    <property type="term" value="C:chromosome"/>
    <property type="evidence" value="ECO:0007669"/>
    <property type="project" value="InterPro"/>
</dbReference>
<reference evidence="3 4" key="1">
    <citation type="submission" date="2019-09" db="EMBL/GenBank/DDBJ databases">
        <title>Hybrid Assembly of the complete Genome of the Deep-Sea Bacterium Moritella marina from long Nanopore and Illumina reads.</title>
        <authorList>
            <person name="Magin S."/>
            <person name="Georgoulis A."/>
            <person name="Papadimitriou K."/>
            <person name="Iliakis G."/>
            <person name="Vorgias C.E."/>
        </authorList>
    </citation>
    <scope>NUCLEOTIDE SEQUENCE [LARGE SCALE GENOMIC DNA]</scope>
    <source>
        <strain evidence="3 4">MP-1</strain>
    </source>
</reference>
<gene>
    <name evidence="3" type="ORF">FR932_04075</name>
</gene>
<feature type="transmembrane region" description="Helical" evidence="1">
    <location>
        <begin position="6"/>
        <end position="30"/>
    </location>
</feature>
<dbReference type="PROSITE" id="PS50965">
    <property type="entry name" value="NERD"/>
    <property type="match status" value="1"/>
</dbReference>
<accession>A0A5J6WGD8</accession>
<dbReference type="Pfam" id="PF01396">
    <property type="entry name" value="Zn_ribbon_Top1"/>
    <property type="match status" value="1"/>
</dbReference>
<evidence type="ECO:0000313" key="3">
    <source>
        <dbReference type="EMBL" id="QFI37063.1"/>
    </source>
</evidence>
<sequence length="266" mass="30992">MDFYFFVNLFLNALSQYWFVLIFVLVVNLFRLPVVKGMIGEWYVNLKLTRALERQQYQLFKNVTLPTSNGTTQIDHILLSPFGIFVIETKNMQGWIFGSERQTKWTQQIYKHKSSFQNPLRQNYKHTETLRDLLALPLESVHSVVVFTARAKFKTDMPVNVGYVNDAISFIQSHQQVCFSELQMMELAHQLSAKKLQAGLKTHLQHVKHVREIVEYKQQSHQIKDKAVVKRICPRCDSGLVARKNRKTGEDFIGCSSYPKCRYIGN</sequence>
<dbReference type="InterPro" id="IPR013498">
    <property type="entry name" value="Topo_IA_Znf"/>
</dbReference>
<dbReference type="SUPFAM" id="SSF57783">
    <property type="entry name" value="Zinc beta-ribbon"/>
    <property type="match status" value="1"/>
</dbReference>